<keyword evidence="3" id="KW-0862">Zinc</keyword>
<keyword evidence="1" id="KW-0479">Metal-binding</keyword>
<protein>
    <recommendedName>
        <fullName evidence="5">C2H2-type domain-containing protein</fullName>
    </recommendedName>
</protein>
<evidence type="ECO:0000256" key="1">
    <source>
        <dbReference type="ARBA" id="ARBA00022723"/>
    </source>
</evidence>
<dbReference type="PANTHER" id="PTHR23235">
    <property type="entry name" value="KRUEPPEL-LIKE TRANSCRIPTION FACTOR"/>
    <property type="match status" value="1"/>
</dbReference>
<evidence type="ECO:0000256" key="4">
    <source>
        <dbReference type="PROSITE-ProRule" id="PRU00042"/>
    </source>
</evidence>
<evidence type="ECO:0000259" key="5">
    <source>
        <dbReference type="PROSITE" id="PS50157"/>
    </source>
</evidence>
<proteinExistence type="predicted"/>
<feature type="non-terminal residue" evidence="6">
    <location>
        <position position="1"/>
    </location>
</feature>
<dbReference type="FunFam" id="3.30.160.60:FF:000021">
    <property type="entry name" value="Basic krueppel-like factor 3"/>
    <property type="match status" value="1"/>
</dbReference>
<dbReference type="EMBL" id="HACG01050400">
    <property type="protein sequence ID" value="CEK97265.1"/>
    <property type="molecule type" value="Transcribed_RNA"/>
</dbReference>
<evidence type="ECO:0000313" key="6">
    <source>
        <dbReference type="EMBL" id="CEK97265.1"/>
    </source>
</evidence>
<reference evidence="6" key="1">
    <citation type="submission" date="2014-12" db="EMBL/GenBank/DDBJ databases">
        <title>Insight into the proteome of Arion vulgaris.</title>
        <authorList>
            <person name="Aradska J."/>
            <person name="Bulat T."/>
            <person name="Smidak R."/>
            <person name="Sarate P."/>
            <person name="Gangsoo J."/>
            <person name="Sialana F."/>
            <person name="Bilban M."/>
            <person name="Lubec G."/>
        </authorList>
    </citation>
    <scope>NUCLEOTIDE SEQUENCE</scope>
    <source>
        <tissue evidence="6">Skin</tissue>
    </source>
</reference>
<name>A0A0B7BYJ9_9EUPU</name>
<dbReference type="Gene3D" id="3.30.160.60">
    <property type="entry name" value="Classic Zinc Finger"/>
    <property type="match status" value="1"/>
</dbReference>
<dbReference type="PROSITE" id="PS00028">
    <property type="entry name" value="ZINC_FINGER_C2H2_1"/>
    <property type="match status" value="1"/>
</dbReference>
<dbReference type="AlphaFoldDB" id="A0A0B7BYJ9"/>
<feature type="domain" description="C2H2-type" evidence="5">
    <location>
        <begin position="40"/>
        <end position="66"/>
    </location>
</feature>
<dbReference type="GO" id="GO:0008270">
    <property type="term" value="F:zinc ion binding"/>
    <property type="evidence" value="ECO:0007669"/>
    <property type="project" value="UniProtKB-KW"/>
</dbReference>
<organism evidence="6">
    <name type="scientific">Arion vulgaris</name>
    <dbReference type="NCBI Taxonomy" id="1028688"/>
    <lineage>
        <taxon>Eukaryota</taxon>
        <taxon>Metazoa</taxon>
        <taxon>Spiralia</taxon>
        <taxon>Lophotrochozoa</taxon>
        <taxon>Mollusca</taxon>
        <taxon>Gastropoda</taxon>
        <taxon>Heterobranchia</taxon>
        <taxon>Euthyneura</taxon>
        <taxon>Panpulmonata</taxon>
        <taxon>Eupulmonata</taxon>
        <taxon>Stylommatophora</taxon>
        <taxon>Helicina</taxon>
        <taxon>Arionoidea</taxon>
        <taxon>Arionidae</taxon>
        <taxon>Arion</taxon>
    </lineage>
</organism>
<dbReference type="GO" id="GO:0000981">
    <property type="term" value="F:DNA-binding transcription factor activity, RNA polymerase II-specific"/>
    <property type="evidence" value="ECO:0007669"/>
    <property type="project" value="TreeGrafter"/>
</dbReference>
<dbReference type="InterPro" id="IPR036236">
    <property type="entry name" value="Znf_C2H2_sf"/>
</dbReference>
<accession>A0A0B7BYJ9</accession>
<sequence length="66" mass="7582">ANSGVVDPTSKLMHYPVSRVHQKVEDIYDDMDNQKARRVHSCDFEGCNKVYTKSSHLKAHRRTHTG</sequence>
<dbReference type="PANTHER" id="PTHR23235:SF150">
    <property type="entry name" value="KRUEPPEL-LIKE FACTOR LUNA"/>
    <property type="match status" value="1"/>
</dbReference>
<evidence type="ECO:0000256" key="3">
    <source>
        <dbReference type="ARBA" id="ARBA00022833"/>
    </source>
</evidence>
<dbReference type="GO" id="GO:0000978">
    <property type="term" value="F:RNA polymerase II cis-regulatory region sequence-specific DNA binding"/>
    <property type="evidence" value="ECO:0007669"/>
    <property type="project" value="TreeGrafter"/>
</dbReference>
<feature type="non-terminal residue" evidence="6">
    <location>
        <position position="66"/>
    </location>
</feature>
<dbReference type="PROSITE" id="PS50157">
    <property type="entry name" value="ZINC_FINGER_C2H2_2"/>
    <property type="match status" value="1"/>
</dbReference>
<dbReference type="SUPFAM" id="SSF57667">
    <property type="entry name" value="beta-beta-alpha zinc fingers"/>
    <property type="match status" value="1"/>
</dbReference>
<evidence type="ECO:0000256" key="2">
    <source>
        <dbReference type="ARBA" id="ARBA00022771"/>
    </source>
</evidence>
<gene>
    <name evidence="6" type="primary">ORF215250</name>
</gene>
<keyword evidence="2 4" id="KW-0863">Zinc-finger</keyword>
<dbReference type="InterPro" id="IPR013087">
    <property type="entry name" value="Znf_C2H2_type"/>
</dbReference>